<feature type="transmembrane region" description="Helical" evidence="1">
    <location>
        <begin position="41"/>
        <end position="63"/>
    </location>
</feature>
<organism evidence="2 3">
    <name type="scientific">Anaerosalibacter massiliensis</name>
    <dbReference type="NCBI Taxonomy" id="1347392"/>
    <lineage>
        <taxon>Bacteria</taxon>
        <taxon>Bacillati</taxon>
        <taxon>Bacillota</taxon>
        <taxon>Tissierellia</taxon>
        <taxon>Tissierellales</taxon>
        <taxon>Sporanaerobacteraceae</taxon>
        <taxon>Anaerosalibacter</taxon>
    </lineage>
</organism>
<proteinExistence type="predicted"/>
<dbReference type="OrthoDB" id="1685240at2"/>
<accession>A0A9X2MHQ2</accession>
<keyword evidence="1" id="KW-0472">Membrane</keyword>
<feature type="transmembrane region" description="Helical" evidence="1">
    <location>
        <begin position="92"/>
        <end position="117"/>
    </location>
</feature>
<dbReference type="RefSeq" id="WP_042680711.1">
    <property type="nucleotide sequence ID" value="NZ_CABKTM010000020.1"/>
</dbReference>
<evidence type="ECO:0000313" key="3">
    <source>
        <dbReference type="Proteomes" id="UP001142078"/>
    </source>
</evidence>
<evidence type="ECO:0000313" key="2">
    <source>
        <dbReference type="EMBL" id="MCR2043899.1"/>
    </source>
</evidence>
<keyword evidence="1" id="KW-0812">Transmembrane</keyword>
<dbReference type="AlphaFoldDB" id="A0A9X2MHQ2"/>
<keyword evidence="1" id="KW-1133">Transmembrane helix</keyword>
<dbReference type="Pfam" id="PF09578">
    <property type="entry name" value="Spore_YabQ"/>
    <property type="match status" value="1"/>
</dbReference>
<name>A0A9X2MHQ2_9FIRM</name>
<gene>
    <name evidence="2" type="primary">yabQ</name>
    <name evidence="2" type="ORF">NSA23_07165</name>
</gene>
<dbReference type="EMBL" id="JANJZL010000003">
    <property type="protein sequence ID" value="MCR2043899.1"/>
    <property type="molecule type" value="Genomic_DNA"/>
</dbReference>
<dbReference type="Proteomes" id="UP001142078">
    <property type="component" value="Unassembled WGS sequence"/>
</dbReference>
<dbReference type="NCBIfam" id="TIGR02893">
    <property type="entry name" value="spore_yabQ"/>
    <property type="match status" value="1"/>
</dbReference>
<keyword evidence="3" id="KW-1185">Reference proteome</keyword>
<evidence type="ECO:0000256" key="1">
    <source>
        <dbReference type="SAM" id="Phobius"/>
    </source>
</evidence>
<comment type="caution">
    <text evidence="2">The sequence shown here is derived from an EMBL/GenBank/DDBJ whole genome shotgun (WGS) entry which is preliminary data.</text>
</comment>
<dbReference type="InterPro" id="IPR019074">
    <property type="entry name" value="YabQ"/>
</dbReference>
<reference evidence="2" key="1">
    <citation type="submission" date="2022-07" db="EMBL/GenBank/DDBJ databases">
        <title>Enhanced cultured diversity of the mouse gut microbiota enables custom-made synthetic communities.</title>
        <authorList>
            <person name="Afrizal A."/>
        </authorList>
    </citation>
    <scope>NUCLEOTIDE SEQUENCE</scope>
    <source>
        <strain evidence="2">DSM 29482</strain>
    </source>
</reference>
<feature type="transmembrane region" description="Helical" evidence="1">
    <location>
        <begin position="7"/>
        <end position="29"/>
    </location>
</feature>
<sequence>MDNSVKVQAYIFFTVFYGGLIVGFIYDIYRGLRSYLNPTRIATFVEDLVFWIIITLIVFFILIKSNWGELRGYIFIGLFLGIYLYLKTLSKLIYPILLKLLRLIYLILSKLFMIILWPFNMVRKMLSPIFKKIKKANNVSKQMLKDTNKYIKIFSKKK</sequence>
<protein>
    <submittedName>
        <fullName evidence="2">Spore cortex biosynthesis protein YabQ</fullName>
    </submittedName>
</protein>